<dbReference type="GO" id="GO:0047436">
    <property type="term" value="F:arylmalonate decarboxylase activity"/>
    <property type="evidence" value="ECO:0007669"/>
    <property type="project" value="UniProtKB-EC"/>
</dbReference>
<dbReference type="PANTHER" id="PTHR40267">
    <property type="entry name" value="BLR3294 PROTEIN"/>
    <property type="match status" value="1"/>
</dbReference>
<accession>A0A0T5P3H9</accession>
<keyword evidence="3" id="KW-1185">Reference proteome</keyword>
<evidence type="ECO:0000313" key="1">
    <source>
        <dbReference type="EMBL" id="KRS15762.1"/>
    </source>
</evidence>
<dbReference type="Gene3D" id="3.40.50.12500">
    <property type="match status" value="1"/>
</dbReference>
<dbReference type="Proteomes" id="UP000051401">
    <property type="component" value="Unassembled WGS sequence"/>
</dbReference>
<dbReference type="Proteomes" id="UP000325785">
    <property type="component" value="Chromosome"/>
</dbReference>
<evidence type="ECO:0000313" key="4">
    <source>
        <dbReference type="Proteomes" id="UP000325785"/>
    </source>
</evidence>
<dbReference type="Pfam" id="PF17645">
    <property type="entry name" value="Amdase"/>
    <property type="match status" value="1"/>
</dbReference>
<dbReference type="PIRSF" id="PIRSF015736">
    <property type="entry name" value="MI"/>
    <property type="match status" value="1"/>
</dbReference>
<dbReference type="EC" id="4.1.1.76" evidence="2"/>
<reference evidence="2 4" key="2">
    <citation type="submission" date="2018-08" db="EMBL/GenBank/DDBJ databases">
        <title>Genetic Globetrotter - A new plasmid hitch-hiking vast phylogenetic and geographic distances.</title>
        <authorList>
            <person name="Vollmers J."/>
            <person name="Petersen J."/>
        </authorList>
    </citation>
    <scope>NUCLEOTIDE SEQUENCE [LARGE SCALE GENOMIC DNA]</scope>
    <source>
        <strain evidence="2 4">DSM 26383</strain>
    </source>
</reference>
<reference evidence="1 3" key="1">
    <citation type="submission" date="2015-04" db="EMBL/GenBank/DDBJ databases">
        <title>The draft genome sequence of Roseovarius indicus B108T.</title>
        <authorList>
            <person name="Li G."/>
            <person name="Lai Q."/>
            <person name="Shao Z."/>
            <person name="Yan P."/>
        </authorList>
    </citation>
    <scope>NUCLEOTIDE SEQUENCE [LARGE SCALE GENOMIC DNA]</scope>
    <source>
        <strain evidence="1 3">B108</strain>
    </source>
</reference>
<dbReference type="EMBL" id="LAXI01000019">
    <property type="protein sequence ID" value="KRS15762.1"/>
    <property type="molecule type" value="Genomic_DNA"/>
</dbReference>
<proteinExistence type="predicted"/>
<evidence type="ECO:0000313" key="2">
    <source>
        <dbReference type="EMBL" id="QEW25184.1"/>
    </source>
</evidence>
<protein>
    <submittedName>
        <fullName evidence="2">Arylmalonate decarboxylase</fullName>
        <ecNumber evidence="2">4.1.1.76</ecNumber>
    </submittedName>
</protein>
<gene>
    <name evidence="2" type="ORF">RIdsm_00969</name>
    <name evidence="1" type="ORF">XM52_22150</name>
</gene>
<dbReference type="PATRIC" id="fig|540747.5.peg.2210"/>
<dbReference type="AlphaFoldDB" id="A0A0T5P3H9"/>
<name>A0A0T5P3H9_9RHOB</name>
<evidence type="ECO:0000313" key="3">
    <source>
        <dbReference type="Proteomes" id="UP000051401"/>
    </source>
</evidence>
<organism evidence="1 3">
    <name type="scientific">Roseovarius indicus</name>
    <dbReference type="NCBI Taxonomy" id="540747"/>
    <lineage>
        <taxon>Bacteria</taxon>
        <taxon>Pseudomonadati</taxon>
        <taxon>Pseudomonadota</taxon>
        <taxon>Alphaproteobacteria</taxon>
        <taxon>Rhodobacterales</taxon>
        <taxon>Roseobacteraceae</taxon>
        <taxon>Roseovarius</taxon>
    </lineage>
</organism>
<keyword evidence="2" id="KW-0456">Lyase</keyword>
<dbReference type="InterPro" id="IPR053714">
    <property type="entry name" value="Iso_Racemase_Enz_sf"/>
</dbReference>
<sequence>MFKPDGNGRRARIGILEAHLDPVPESEMRMLTPPGVSIHTTRVPYGLNGGSSETVDRESAESYVAPPKIDEAVGLLAALRPNAIVHAFTSSSYLLGKEADLALRDRLTDAGGGIPIVIQALAIVDALKALGASRIALFHPPWYQEDVDALGVEYFQSLGLDVVQHGVAKIESEFCDAKSQDVYTWCTEQTCDAAQAVVLGGAGFRSIGAIDAIEQTLDRPAVTGNQATFWRALHYADIHDAVPGYGRLFLRRPA</sequence>
<dbReference type="EMBL" id="CP031598">
    <property type="protein sequence ID" value="QEW25184.1"/>
    <property type="molecule type" value="Genomic_DNA"/>
</dbReference>
<dbReference type="PANTHER" id="PTHR40267:SF1">
    <property type="entry name" value="BLR3294 PROTEIN"/>
    <property type="match status" value="1"/>
</dbReference>
<dbReference type="STRING" id="540747.SAMN04488031_10672"/>
<dbReference type="InterPro" id="IPR026286">
    <property type="entry name" value="MaiA/AMDase"/>
</dbReference>
<dbReference type="KEGG" id="rid:RIdsm_00969"/>